<dbReference type="EMBL" id="JAOWKW010000008">
    <property type="protein sequence ID" value="MCV2879389.1"/>
    <property type="molecule type" value="Genomic_DNA"/>
</dbReference>
<dbReference type="RefSeq" id="WP_218629458.1">
    <property type="nucleotide sequence ID" value="NZ_JAHVAI010000003.1"/>
</dbReference>
<accession>A0ABT3A068</accession>
<organism evidence="2 3">
    <name type="scientific">Sedimentimonas flavescens</name>
    <dbReference type="NCBI Taxonomy" id="2851012"/>
    <lineage>
        <taxon>Bacteria</taxon>
        <taxon>Pseudomonadati</taxon>
        <taxon>Pseudomonadota</taxon>
        <taxon>Alphaproteobacteria</taxon>
        <taxon>Rhodobacterales</taxon>
        <taxon>Rhodobacter group</taxon>
        <taxon>Sedimentimonas</taxon>
    </lineage>
</organism>
<name>A0ABT3A068_9RHOB</name>
<proteinExistence type="predicted"/>
<comment type="caution">
    <text evidence="2">The sequence shown here is derived from an EMBL/GenBank/DDBJ whole genome shotgun (WGS) entry which is preliminary data.</text>
</comment>
<keyword evidence="1" id="KW-0472">Membrane</keyword>
<evidence type="ECO:0000256" key="1">
    <source>
        <dbReference type="SAM" id="Phobius"/>
    </source>
</evidence>
<gene>
    <name evidence="2" type="ORF">OE699_11020</name>
</gene>
<feature type="transmembrane region" description="Helical" evidence="1">
    <location>
        <begin position="23"/>
        <end position="44"/>
    </location>
</feature>
<keyword evidence="1" id="KW-0812">Transmembrane</keyword>
<feature type="transmembrane region" description="Helical" evidence="1">
    <location>
        <begin position="64"/>
        <end position="90"/>
    </location>
</feature>
<dbReference type="Proteomes" id="UP001526166">
    <property type="component" value="Unassembled WGS sequence"/>
</dbReference>
<reference evidence="2 3" key="1">
    <citation type="submission" date="2022-10" db="EMBL/GenBank/DDBJ databases">
        <title>Sinirhodobacter sp. nov., isolated from ocean surface sediments.</title>
        <authorList>
            <person name="He W."/>
            <person name="Wang L."/>
            <person name="Zhang D.-F."/>
        </authorList>
    </citation>
    <scope>NUCLEOTIDE SEQUENCE [LARGE SCALE GENOMIC DNA]</scope>
    <source>
        <strain evidence="2 3">WL0115</strain>
    </source>
</reference>
<keyword evidence="3" id="KW-1185">Reference proteome</keyword>
<sequence>MSENIPGLDHLPSYVTGPGETDVLLVGAIILLPLIFLAFGAFFLSLHSIPDRMAHKVNHNQLQLIGLLTLLALLTHNNVLWLLALIVAALNPPDMLTPLRSMARSLARMSRRPDPIRSTDDEVRDDA</sequence>
<evidence type="ECO:0000313" key="3">
    <source>
        <dbReference type="Proteomes" id="UP001526166"/>
    </source>
</evidence>
<protein>
    <submittedName>
        <fullName evidence="2">Uncharacterized protein</fullName>
    </submittedName>
</protein>
<keyword evidence="1" id="KW-1133">Transmembrane helix</keyword>
<evidence type="ECO:0000313" key="2">
    <source>
        <dbReference type="EMBL" id="MCV2879389.1"/>
    </source>
</evidence>